<keyword evidence="2" id="KW-1003">Cell membrane</keyword>
<evidence type="ECO:0000256" key="4">
    <source>
        <dbReference type="ARBA" id="ARBA00022989"/>
    </source>
</evidence>
<dbReference type="InterPro" id="IPR050833">
    <property type="entry name" value="Poly_Biosynth_Transport"/>
</dbReference>
<feature type="transmembrane region" description="Helical" evidence="6">
    <location>
        <begin position="12"/>
        <end position="35"/>
    </location>
</feature>
<evidence type="ECO:0000313" key="7">
    <source>
        <dbReference type="EMBL" id="KIA93826.1"/>
    </source>
</evidence>
<feature type="transmembrane region" description="Helical" evidence="6">
    <location>
        <begin position="325"/>
        <end position="346"/>
    </location>
</feature>
<sequence length="473" mass="53616">MIKNISKKDIIWGYGAQFFSIASGVLVLPLILHLLSPEEIGMNYLMLTVGSLVALFDFGFGPQFGRNITYIFSGAQELKKEGIHTNEEGEKQINYRLLATMIYTVRFVYRRLSLIVLVVMLSFGTLYIYKVTNGFTNVHRSLFIWIVYSISTFFNMYYTYYASLLIGKGMIMESKKAMVYSRIVYIVINVSLLLLGVGLLSIAIANLLAPFVERLISHYYFFTKEFKSKIDQFVITKKEKLDLFNIVWHNARKLGLVFIGSYAITRFAMFLGGLYLSLSDIASYGLMVQLVGIISGIASTLFMINNPRFAELNIKGNINDLKKEFAFAMGIFYLLFLIGGAFLVLAVPELLILIKAKAVLPVSGILILYLIIMLLETNHSFFATMIVIGNSVPFMWVSLITGGFIALGSYFSLSFTNYGLLGLVLVQGIVQLAYNNWKWPFVILNKYNISLFSFLRLAVSEVFYRLKTYSYGR</sequence>
<feature type="transmembrane region" description="Helical" evidence="6">
    <location>
        <begin position="183"/>
        <end position="209"/>
    </location>
</feature>
<dbReference type="OrthoDB" id="2864264at2"/>
<keyword evidence="5 6" id="KW-0472">Membrane</keyword>
<comment type="caution">
    <text evidence="7">The sequence shown here is derived from an EMBL/GenBank/DDBJ whole genome shotgun (WGS) entry which is preliminary data.</text>
</comment>
<feature type="transmembrane region" description="Helical" evidence="6">
    <location>
        <begin position="381"/>
        <end position="408"/>
    </location>
</feature>
<dbReference type="GO" id="GO:0005886">
    <property type="term" value="C:plasma membrane"/>
    <property type="evidence" value="ECO:0007669"/>
    <property type="project" value="UniProtKB-SubCell"/>
</dbReference>
<evidence type="ECO:0000313" key="8">
    <source>
        <dbReference type="Proteomes" id="UP000031246"/>
    </source>
</evidence>
<evidence type="ECO:0000256" key="5">
    <source>
        <dbReference type="ARBA" id="ARBA00023136"/>
    </source>
</evidence>
<organism evidence="7 8">
    <name type="scientific">Pedobacter kyungheensis</name>
    <dbReference type="NCBI Taxonomy" id="1069985"/>
    <lineage>
        <taxon>Bacteria</taxon>
        <taxon>Pseudomonadati</taxon>
        <taxon>Bacteroidota</taxon>
        <taxon>Sphingobacteriia</taxon>
        <taxon>Sphingobacteriales</taxon>
        <taxon>Sphingobacteriaceae</taxon>
        <taxon>Pedobacter</taxon>
    </lineage>
</organism>
<feature type="transmembrane region" description="Helical" evidence="6">
    <location>
        <begin position="358"/>
        <end position="375"/>
    </location>
</feature>
<feature type="transmembrane region" description="Helical" evidence="6">
    <location>
        <begin position="254"/>
        <end position="277"/>
    </location>
</feature>
<feature type="transmembrane region" description="Helical" evidence="6">
    <location>
        <begin position="112"/>
        <end position="130"/>
    </location>
</feature>
<evidence type="ECO:0000256" key="2">
    <source>
        <dbReference type="ARBA" id="ARBA00022475"/>
    </source>
</evidence>
<evidence type="ECO:0000256" key="6">
    <source>
        <dbReference type="SAM" id="Phobius"/>
    </source>
</evidence>
<protein>
    <submittedName>
        <fullName evidence="7">Polysaccharide biosynthesis protein</fullName>
    </submittedName>
</protein>
<proteinExistence type="predicted"/>
<dbReference type="InterPro" id="IPR048122">
    <property type="entry name" value="WZX-like"/>
</dbReference>
<gene>
    <name evidence="7" type="ORF">OC25_11210</name>
</gene>
<dbReference type="EMBL" id="JSYN01000012">
    <property type="protein sequence ID" value="KIA93826.1"/>
    <property type="molecule type" value="Genomic_DNA"/>
</dbReference>
<dbReference type="AlphaFoldDB" id="A0A0C1D933"/>
<name>A0A0C1D933_9SPHI</name>
<feature type="transmembrane region" description="Helical" evidence="6">
    <location>
        <begin position="415"/>
        <end position="434"/>
    </location>
</feature>
<dbReference type="Proteomes" id="UP000031246">
    <property type="component" value="Unassembled WGS sequence"/>
</dbReference>
<feature type="transmembrane region" description="Helical" evidence="6">
    <location>
        <begin position="284"/>
        <end position="305"/>
    </location>
</feature>
<evidence type="ECO:0000256" key="3">
    <source>
        <dbReference type="ARBA" id="ARBA00022692"/>
    </source>
</evidence>
<dbReference type="RefSeq" id="WP_039475862.1">
    <property type="nucleotide sequence ID" value="NZ_JSYN01000012.1"/>
</dbReference>
<feature type="transmembrane region" description="Helical" evidence="6">
    <location>
        <begin position="446"/>
        <end position="464"/>
    </location>
</feature>
<keyword evidence="4 6" id="KW-1133">Transmembrane helix</keyword>
<dbReference type="NCBIfam" id="NF041503">
    <property type="entry name" value="WZX_like"/>
    <property type="match status" value="1"/>
</dbReference>
<evidence type="ECO:0000256" key="1">
    <source>
        <dbReference type="ARBA" id="ARBA00004651"/>
    </source>
</evidence>
<keyword evidence="3 6" id="KW-0812">Transmembrane</keyword>
<keyword evidence="8" id="KW-1185">Reference proteome</keyword>
<comment type="subcellular location">
    <subcellularLocation>
        <location evidence="1">Cell membrane</location>
        <topology evidence="1">Multi-pass membrane protein</topology>
    </subcellularLocation>
</comment>
<feature type="transmembrane region" description="Helical" evidence="6">
    <location>
        <begin position="142"/>
        <end position="162"/>
    </location>
</feature>
<reference evidence="7 8" key="1">
    <citation type="submission" date="2014-10" db="EMBL/GenBank/DDBJ databases">
        <title>Pedobacter Kyungheensis.</title>
        <authorList>
            <person name="Anderson B.M."/>
            <person name="Newman J.D."/>
        </authorList>
    </citation>
    <scope>NUCLEOTIDE SEQUENCE [LARGE SCALE GENOMIC DNA]</scope>
    <source>
        <strain evidence="7 8">KACC 16221</strain>
    </source>
</reference>
<dbReference type="PANTHER" id="PTHR30250">
    <property type="entry name" value="PST FAMILY PREDICTED COLANIC ACID TRANSPORTER"/>
    <property type="match status" value="1"/>
</dbReference>
<accession>A0A0C1D933</accession>
<feature type="transmembrane region" description="Helical" evidence="6">
    <location>
        <begin position="41"/>
        <end position="60"/>
    </location>
</feature>
<dbReference type="PANTHER" id="PTHR30250:SF26">
    <property type="entry name" value="PSMA PROTEIN"/>
    <property type="match status" value="1"/>
</dbReference>